<gene>
    <name evidence="3" type="ORF">JCM17846_08880</name>
</gene>
<evidence type="ECO:0000313" key="4">
    <source>
        <dbReference type="Proteomes" id="UP000324996"/>
    </source>
</evidence>
<comment type="caution">
    <text evidence="3">The sequence shown here is derived from an EMBL/GenBank/DDBJ whole genome shotgun (WGS) entry which is preliminary data.</text>
</comment>
<dbReference type="EMBL" id="BKCN01000003">
    <property type="protein sequence ID" value="GER03206.1"/>
    <property type="molecule type" value="Genomic_DNA"/>
</dbReference>
<evidence type="ECO:0000313" key="3">
    <source>
        <dbReference type="EMBL" id="GER03206.1"/>
    </source>
</evidence>
<dbReference type="Gene3D" id="3.40.50.720">
    <property type="entry name" value="NAD(P)-binding Rossmann-like Domain"/>
    <property type="match status" value="1"/>
</dbReference>
<dbReference type="InterPro" id="IPR036291">
    <property type="entry name" value="NAD(P)-bd_dom_sf"/>
</dbReference>
<proteinExistence type="predicted"/>
<dbReference type="GO" id="GO:0005737">
    <property type="term" value="C:cytoplasm"/>
    <property type="evidence" value="ECO:0007669"/>
    <property type="project" value="TreeGrafter"/>
</dbReference>
<keyword evidence="4" id="KW-1185">Reference proteome</keyword>
<accession>A0A5A7N881</accession>
<sequence length="238" mass="25994">MIAAAKALGVRRLIATSTALILRDWRDPNPEPISEHDPKPPLESMPGPYSRSKWLADEALRRAMGGSLDILILYPTVPMGPPDHFATEPTDMIKGFLHHPPPAYLEMGLNLIDVDQTAKAHLAAAQNAPDGSRFVLAGETIGFGAMLDHLAQISDRPMPRKTIPYWLAAMAGHGGNIISRLNGKAPAASVEGVRAARFFRRYDSSLARALLHWQPLPASQILRRTAEAILDPKADPRK</sequence>
<name>A0A5A7N881_9PROT</name>
<feature type="region of interest" description="Disordered" evidence="1">
    <location>
        <begin position="25"/>
        <end position="47"/>
    </location>
</feature>
<protein>
    <recommendedName>
        <fullName evidence="2">NAD-dependent epimerase/dehydratase domain-containing protein</fullName>
    </recommendedName>
</protein>
<evidence type="ECO:0000256" key="1">
    <source>
        <dbReference type="SAM" id="MobiDB-lite"/>
    </source>
</evidence>
<dbReference type="RefSeq" id="WP_150006837.1">
    <property type="nucleotide sequence ID" value="NZ_BKCN01000003.1"/>
</dbReference>
<evidence type="ECO:0000259" key="2">
    <source>
        <dbReference type="Pfam" id="PF01370"/>
    </source>
</evidence>
<dbReference type="GO" id="GO:0004029">
    <property type="term" value="F:aldehyde dehydrogenase (NAD+) activity"/>
    <property type="evidence" value="ECO:0007669"/>
    <property type="project" value="TreeGrafter"/>
</dbReference>
<dbReference type="PANTHER" id="PTHR48079">
    <property type="entry name" value="PROTEIN YEEZ"/>
    <property type="match status" value="1"/>
</dbReference>
<reference evidence="3 4" key="1">
    <citation type="submission" date="2019-09" db="EMBL/GenBank/DDBJ databases">
        <title>NBRP : Genome information of microbial organism related human and environment.</title>
        <authorList>
            <person name="Hattori M."/>
            <person name="Oshima K."/>
            <person name="Inaba H."/>
            <person name="Suda W."/>
            <person name="Sakamoto M."/>
            <person name="Iino T."/>
            <person name="Kitahara M."/>
            <person name="Oshida Y."/>
            <person name="Iida T."/>
            <person name="Kudo T."/>
            <person name="Itoh T."/>
            <person name="Ohkuma M."/>
        </authorList>
    </citation>
    <scope>NUCLEOTIDE SEQUENCE [LARGE SCALE GENOMIC DNA]</scope>
    <source>
        <strain evidence="3 4">Q-1</strain>
    </source>
</reference>
<organism evidence="3 4">
    <name type="scientific">Iodidimonas nitroreducens</name>
    <dbReference type="NCBI Taxonomy" id="1236968"/>
    <lineage>
        <taxon>Bacteria</taxon>
        <taxon>Pseudomonadati</taxon>
        <taxon>Pseudomonadota</taxon>
        <taxon>Alphaproteobacteria</taxon>
        <taxon>Iodidimonadales</taxon>
        <taxon>Iodidimonadaceae</taxon>
        <taxon>Iodidimonas</taxon>
    </lineage>
</organism>
<dbReference type="AlphaFoldDB" id="A0A5A7N881"/>
<dbReference type="Pfam" id="PF01370">
    <property type="entry name" value="Epimerase"/>
    <property type="match status" value="1"/>
</dbReference>
<dbReference type="InterPro" id="IPR001509">
    <property type="entry name" value="Epimerase_deHydtase"/>
</dbReference>
<feature type="domain" description="NAD-dependent epimerase/dehydratase" evidence="2">
    <location>
        <begin position="2"/>
        <end position="135"/>
    </location>
</feature>
<feature type="compositionally biased region" description="Basic and acidic residues" evidence="1">
    <location>
        <begin position="25"/>
        <end position="40"/>
    </location>
</feature>
<dbReference type="InterPro" id="IPR051783">
    <property type="entry name" value="NAD(P)-dependent_oxidoreduct"/>
</dbReference>
<dbReference type="PANTHER" id="PTHR48079:SF6">
    <property type="entry name" value="NAD(P)-BINDING DOMAIN-CONTAINING PROTEIN-RELATED"/>
    <property type="match status" value="1"/>
</dbReference>
<dbReference type="Proteomes" id="UP000324996">
    <property type="component" value="Unassembled WGS sequence"/>
</dbReference>
<dbReference type="SUPFAM" id="SSF51735">
    <property type="entry name" value="NAD(P)-binding Rossmann-fold domains"/>
    <property type="match status" value="1"/>
</dbReference>